<gene>
    <name evidence="2" type="ORF">E2C01_067390</name>
</gene>
<organism evidence="2 3">
    <name type="scientific">Portunus trituberculatus</name>
    <name type="common">Swimming crab</name>
    <name type="synonym">Neptunus trituberculatus</name>
    <dbReference type="NCBI Taxonomy" id="210409"/>
    <lineage>
        <taxon>Eukaryota</taxon>
        <taxon>Metazoa</taxon>
        <taxon>Ecdysozoa</taxon>
        <taxon>Arthropoda</taxon>
        <taxon>Crustacea</taxon>
        <taxon>Multicrustacea</taxon>
        <taxon>Malacostraca</taxon>
        <taxon>Eumalacostraca</taxon>
        <taxon>Eucarida</taxon>
        <taxon>Decapoda</taxon>
        <taxon>Pleocyemata</taxon>
        <taxon>Brachyura</taxon>
        <taxon>Eubrachyura</taxon>
        <taxon>Portunoidea</taxon>
        <taxon>Portunidae</taxon>
        <taxon>Portuninae</taxon>
        <taxon>Portunus</taxon>
    </lineage>
</organism>
<accession>A0A5B7HNZ9</accession>
<protein>
    <submittedName>
        <fullName evidence="2">Uncharacterized protein</fullName>
    </submittedName>
</protein>
<dbReference type="Proteomes" id="UP000324222">
    <property type="component" value="Unassembled WGS sequence"/>
</dbReference>
<keyword evidence="3" id="KW-1185">Reference proteome</keyword>
<evidence type="ECO:0000313" key="3">
    <source>
        <dbReference type="Proteomes" id="UP000324222"/>
    </source>
</evidence>
<dbReference type="EMBL" id="VSRR010036018">
    <property type="protein sequence ID" value="MPC73072.1"/>
    <property type="molecule type" value="Genomic_DNA"/>
</dbReference>
<keyword evidence="1" id="KW-0175">Coiled coil</keyword>
<comment type="caution">
    <text evidence="2">The sequence shown here is derived from an EMBL/GenBank/DDBJ whole genome shotgun (WGS) entry which is preliminary data.</text>
</comment>
<name>A0A5B7HNZ9_PORTR</name>
<reference evidence="2 3" key="1">
    <citation type="submission" date="2019-05" db="EMBL/GenBank/DDBJ databases">
        <title>Another draft genome of Portunus trituberculatus and its Hox gene families provides insights of decapod evolution.</title>
        <authorList>
            <person name="Jeong J.-H."/>
            <person name="Song I."/>
            <person name="Kim S."/>
            <person name="Choi T."/>
            <person name="Kim D."/>
            <person name="Ryu S."/>
            <person name="Kim W."/>
        </authorList>
    </citation>
    <scope>NUCLEOTIDE SEQUENCE [LARGE SCALE GENOMIC DNA]</scope>
    <source>
        <tissue evidence="2">Muscle</tissue>
    </source>
</reference>
<proteinExistence type="predicted"/>
<dbReference type="OrthoDB" id="6381414at2759"/>
<evidence type="ECO:0000313" key="2">
    <source>
        <dbReference type="EMBL" id="MPC73072.1"/>
    </source>
</evidence>
<evidence type="ECO:0000256" key="1">
    <source>
        <dbReference type="SAM" id="Coils"/>
    </source>
</evidence>
<feature type="coiled-coil region" evidence="1">
    <location>
        <begin position="124"/>
        <end position="151"/>
    </location>
</feature>
<sequence length="228" mass="25839">MAHPRMEKRLQELQNFQRWVIGNEGIGTERKRKAIYDSLNETHMKKRQLPFCDPQLTSSDEVLSLDSEGAQPRSKLTNVDQASTIGPVQTLIENDVWQSPSIETQQLANHDTPPSSPLHHVDMCDQERKQLQDLTNDIKTIKAKLETKDTEIELLNTVVKTAYSIIQLLQQHISDLEQENKGRQHDAATRAATSSRCLLLGDTNTRRVLSSDLDGKCIVKTVTRKQTC</sequence>
<dbReference type="AlphaFoldDB" id="A0A5B7HNZ9"/>